<feature type="region of interest" description="Disordered" evidence="1">
    <location>
        <begin position="297"/>
        <end position="367"/>
    </location>
</feature>
<evidence type="ECO:0000313" key="4">
    <source>
        <dbReference type="Proteomes" id="UP001635817"/>
    </source>
</evidence>
<evidence type="ECO:0000256" key="1">
    <source>
        <dbReference type="SAM" id="MobiDB-lite"/>
    </source>
</evidence>
<proteinExistence type="predicted"/>
<feature type="region of interest" description="Disordered" evidence="1">
    <location>
        <begin position="386"/>
        <end position="484"/>
    </location>
</feature>
<gene>
    <name evidence="3" type="ORF">ACK4CP_17610</name>
</gene>
<feature type="compositionally biased region" description="Polar residues" evidence="1">
    <location>
        <begin position="528"/>
        <end position="537"/>
    </location>
</feature>
<feature type="compositionally biased region" description="Basic residues" evidence="1">
    <location>
        <begin position="542"/>
        <end position="578"/>
    </location>
</feature>
<name>A0ABW9LXT4_9MYCO</name>
<feature type="compositionally biased region" description="Pro residues" evidence="1">
    <location>
        <begin position="337"/>
        <end position="351"/>
    </location>
</feature>
<evidence type="ECO:0000313" key="3">
    <source>
        <dbReference type="EMBL" id="MFN6552225.1"/>
    </source>
</evidence>
<protein>
    <recommendedName>
        <fullName evidence="2">Deoxyribonuclease NucA/NucB domain-containing protein</fullName>
    </recommendedName>
</protein>
<comment type="caution">
    <text evidence="3">The sequence shown here is derived from an EMBL/GenBank/DDBJ whole genome shotgun (WGS) entry which is preliminary data.</text>
</comment>
<feature type="domain" description="Deoxyribonuclease NucA/NucB" evidence="2">
    <location>
        <begin position="398"/>
        <end position="478"/>
    </location>
</feature>
<evidence type="ECO:0000259" key="2">
    <source>
        <dbReference type="Pfam" id="PF14040"/>
    </source>
</evidence>
<reference evidence="3 4" key="1">
    <citation type="submission" date="2024-12" db="EMBL/GenBank/DDBJ databases">
        <title>The coexistence of Mycolicibacterium septicum and Mycolicibacterium nivoides in clinical samples.</title>
        <authorList>
            <person name="Wang C."/>
            <person name="Feng Y."/>
            <person name="Zong Z."/>
        </authorList>
    </citation>
    <scope>NUCLEOTIDE SEQUENCE [LARGE SCALE GENOMIC DNA]</scope>
    <source>
        <strain evidence="3 4">120310</strain>
    </source>
</reference>
<organism evidence="3 4">
    <name type="scientific">Mycolicibacterium septicum</name>
    <dbReference type="NCBI Taxonomy" id="98668"/>
    <lineage>
        <taxon>Bacteria</taxon>
        <taxon>Bacillati</taxon>
        <taxon>Actinomycetota</taxon>
        <taxon>Actinomycetes</taxon>
        <taxon>Mycobacteriales</taxon>
        <taxon>Mycobacteriaceae</taxon>
        <taxon>Mycolicibacterium</taxon>
    </lineage>
</organism>
<feature type="compositionally biased region" description="Basic and acidic residues" evidence="1">
    <location>
        <begin position="441"/>
        <end position="484"/>
    </location>
</feature>
<dbReference type="EMBL" id="JBKBDE010000005">
    <property type="protein sequence ID" value="MFN6552225.1"/>
    <property type="molecule type" value="Genomic_DNA"/>
</dbReference>
<accession>A0ABW9LXT4</accession>
<sequence length="578" mass="60723">MQVVLPGGLGPAQHSAGGQVVYPNDGAGFDMLAENTGTGTRTVARINGPAGPRMVTTFVRTPADTVMLAHTNGYLTINRATPTAETIGMFSPAETRDATGALVPSSYVVKQIAPQLYVLAEVFDPQPGTTWPVYVDPPLHLPGPGGAALPEGLLDSVTNAVNSVTNTVTSAASTAMSATVSGAKAVGTFVKENPLESAMLVGGVALALTGVGGPASAAMIASATVNLASASVDIAAAAMPDNEALGIASNVLGAASMVTPQGATKKVIKEGVEEAAEQLAKHTDDIVDVAKAAPTPPAQLAEDITKSVPAPGTPKPGADTPQMSTGPPRSADDRIPLEPPPFGPARPPTDYKPPSLSQPACTRNDCGHVSRNPATIYSETWTPQTFDNKLSGIESGRSSTTVHRETDKGQIRRNRRAAQKDVPPAKYHVRDEDNPASTKEGGPEARIDYTPDWEGDREGLQLGRTYEDQRIGDGDPYDRVFRGDDEKVRCAQCAIERRQQKQQHDNAADATRSQAMDSARSRGGSDRAGSNSHQGSDNAGKKDRKSGSKKQHGNKSEKKSKKKQSSRHKKRKRNKGSN</sequence>
<dbReference type="RefSeq" id="WP_409550722.1">
    <property type="nucleotide sequence ID" value="NZ_JBKBDE010000005.1"/>
</dbReference>
<keyword evidence="4" id="KW-1185">Reference proteome</keyword>
<feature type="region of interest" description="Disordered" evidence="1">
    <location>
        <begin position="496"/>
        <end position="578"/>
    </location>
</feature>
<dbReference type="Proteomes" id="UP001635817">
    <property type="component" value="Unassembled WGS sequence"/>
</dbReference>
<dbReference type="Pfam" id="PF14040">
    <property type="entry name" value="DNase_NucA_NucB"/>
    <property type="match status" value="1"/>
</dbReference>
<dbReference type="InterPro" id="IPR029476">
    <property type="entry name" value="DNase_NucA_NucB"/>
</dbReference>
<feature type="compositionally biased region" description="Basic and acidic residues" evidence="1">
    <location>
        <begin position="496"/>
        <end position="507"/>
    </location>
</feature>